<feature type="non-terminal residue" evidence="4">
    <location>
        <position position="480"/>
    </location>
</feature>
<dbReference type="InterPro" id="IPR056884">
    <property type="entry name" value="NPHP3-like_N"/>
</dbReference>
<feature type="domain" description="DUF7791" evidence="3">
    <location>
        <begin position="363"/>
        <end position="478"/>
    </location>
</feature>
<evidence type="ECO:0000313" key="4">
    <source>
        <dbReference type="EMBL" id="PSN65185.1"/>
    </source>
</evidence>
<evidence type="ECO:0000256" key="1">
    <source>
        <dbReference type="ARBA" id="ARBA00022737"/>
    </source>
</evidence>
<reference evidence="4 5" key="1">
    <citation type="journal article" date="2018" name="Front. Microbiol.">
        <title>Genome-Wide Analysis of Corynespora cassiicola Leaf Fall Disease Putative Effectors.</title>
        <authorList>
            <person name="Lopez D."/>
            <person name="Ribeiro S."/>
            <person name="Label P."/>
            <person name="Fumanal B."/>
            <person name="Venisse J.S."/>
            <person name="Kohler A."/>
            <person name="de Oliveira R.R."/>
            <person name="Labutti K."/>
            <person name="Lipzen A."/>
            <person name="Lail K."/>
            <person name="Bauer D."/>
            <person name="Ohm R.A."/>
            <person name="Barry K.W."/>
            <person name="Spatafora J."/>
            <person name="Grigoriev I.V."/>
            <person name="Martin F.M."/>
            <person name="Pujade-Renaud V."/>
        </authorList>
    </citation>
    <scope>NUCLEOTIDE SEQUENCE [LARGE SCALE GENOMIC DNA]</scope>
    <source>
        <strain evidence="4 5">Philippines</strain>
    </source>
</reference>
<dbReference type="InterPro" id="IPR027417">
    <property type="entry name" value="P-loop_NTPase"/>
</dbReference>
<dbReference type="Proteomes" id="UP000240883">
    <property type="component" value="Unassembled WGS sequence"/>
</dbReference>
<evidence type="ECO:0000259" key="2">
    <source>
        <dbReference type="Pfam" id="PF24883"/>
    </source>
</evidence>
<dbReference type="Pfam" id="PF24883">
    <property type="entry name" value="NPHP3_N"/>
    <property type="match status" value="1"/>
</dbReference>
<keyword evidence="5" id="KW-1185">Reference proteome</keyword>
<dbReference type="InterPro" id="IPR056693">
    <property type="entry name" value="DUF7791"/>
</dbReference>
<feature type="domain" description="Nephrocystin 3-like N-terminal" evidence="2">
    <location>
        <begin position="76"/>
        <end position="254"/>
    </location>
</feature>
<dbReference type="PANTHER" id="PTHR10039:SF5">
    <property type="entry name" value="NACHT DOMAIN-CONTAINING PROTEIN"/>
    <property type="match status" value="1"/>
</dbReference>
<keyword evidence="1" id="KW-0677">Repeat</keyword>
<dbReference type="AlphaFoldDB" id="A0A2T2NIC2"/>
<protein>
    <recommendedName>
        <fullName evidence="6">NACHT domain-containing protein</fullName>
    </recommendedName>
</protein>
<evidence type="ECO:0000313" key="5">
    <source>
        <dbReference type="Proteomes" id="UP000240883"/>
    </source>
</evidence>
<dbReference type="SUPFAM" id="SSF52540">
    <property type="entry name" value="P-loop containing nucleoside triphosphate hydrolases"/>
    <property type="match status" value="1"/>
</dbReference>
<sequence>MGITNTQFQQKVLELQQGEDNSPRSWQNATDPSKVQVATNIVQVSQDTRASLIILYNLQFHSIKLRQSNIPNAHKNTFSWVFQQSLGEWLRSGEGIFWVSGKPGSGKSTLCKFLPEDPRTRLILQNWAGKKELFMSSYFFWKAGTNLQKSISGLLRTILYDILRACPRLIPEIFPDRWQKTQIQGVDNDLWTQTELLDALKRLLSTKLSARFCIFIDGLDEYVGDHQEIIRLLKEIIFYEKNTSSGIKICLSSRPWNIFEDAFGQDPSGMLRMEDLTRGDILLYVSENLKSNPRYSELEKEEEHHNLVQEVTDRANGVFLWVYMVVKELLAGLTNYDPLSILMVRLQKLPTDLEQFFLHILDSIEEVYHESSAQILQLCIHAKEPLHILGFTLLEDSRTHLGENVQSGFWNCIDLEAWSIQKRFMKYKTVIKQLNARCGGLVEVEGRGEHLNDWLKVDFLHRTVQEFLDTQEIQVILRKR</sequence>
<evidence type="ECO:0000259" key="3">
    <source>
        <dbReference type="Pfam" id="PF25053"/>
    </source>
</evidence>
<dbReference type="Gene3D" id="3.40.50.300">
    <property type="entry name" value="P-loop containing nucleotide triphosphate hydrolases"/>
    <property type="match status" value="1"/>
</dbReference>
<name>A0A2T2NIC2_CORCC</name>
<evidence type="ECO:0008006" key="6">
    <source>
        <dbReference type="Google" id="ProtNLM"/>
    </source>
</evidence>
<gene>
    <name evidence="4" type="ORF">BS50DRAFT_496482</name>
</gene>
<dbReference type="PANTHER" id="PTHR10039">
    <property type="entry name" value="AMELOGENIN"/>
    <property type="match status" value="1"/>
</dbReference>
<organism evidence="4 5">
    <name type="scientific">Corynespora cassiicola Philippines</name>
    <dbReference type="NCBI Taxonomy" id="1448308"/>
    <lineage>
        <taxon>Eukaryota</taxon>
        <taxon>Fungi</taxon>
        <taxon>Dikarya</taxon>
        <taxon>Ascomycota</taxon>
        <taxon>Pezizomycotina</taxon>
        <taxon>Dothideomycetes</taxon>
        <taxon>Pleosporomycetidae</taxon>
        <taxon>Pleosporales</taxon>
        <taxon>Corynesporascaceae</taxon>
        <taxon>Corynespora</taxon>
    </lineage>
</organism>
<dbReference type="EMBL" id="KZ678137">
    <property type="protein sequence ID" value="PSN65185.1"/>
    <property type="molecule type" value="Genomic_DNA"/>
</dbReference>
<accession>A0A2T2NIC2</accession>
<dbReference type="STRING" id="1448308.A0A2T2NIC2"/>
<dbReference type="OrthoDB" id="443402at2759"/>
<proteinExistence type="predicted"/>
<dbReference type="Pfam" id="PF25053">
    <property type="entry name" value="DUF7791"/>
    <property type="match status" value="1"/>
</dbReference>